<evidence type="ECO:0000313" key="2">
    <source>
        <dbReference type="Proteomes" id="UP000233469"/>
    </source>
</evidence>
<proteinExistence type="predicted"/>
<accession>A0A2N1M1U1</accession>
<reference evidence="1 2" key="1">
    <citation type="submission" date="2016-04" db="EMBL/GenBank/DDBJ databases">
        <title>Genome analyses suggest a sexual origin of heterokaryosis in a supposedly ancient asexual fungus.</title>
        <authorList>
            <person name="Ropars J."/>
            <person name="Sedzielewska K."/>
            <person name="Noel J."/>
            <person name="Charron P."/>
            <person name="Farinelli L."/>
            <person name="Marton T."/>
            <person name="Kruger M."/>
            <person name="Pelin A."/>
            <person name="Brachmann A."/>
            <person name="Corradi N."/>
        </authorList>
    </citation>
    <scope>NUCLEOTIDE SEQUENCE [LARGE SCALE GENOMIC DNA]</scope>
    <source>
        <strain evidence="1 2">C2</strain>
    </source>
</reference>
<comment type="caution">
    <text evidence="1">The sequence shown here is derived from an EMBL/GenBank/DDBJ whole genome shotgun (WGS) entry which is preliminary data.</text>
</comment>
<sequence length="63" mass="7069">MSSTKELFEFLNLFLKLPDHHILGGEILQDAISEGDKAIQIALKENPIGITLTFDGWTNIKNE</sequence>
<protein>
    <submittedName>
        <fullName evidence="1">Uncharacterized protein</fullName>
    </submittedName>
</protein>
<dbReference type="AlphaFoldDB" id="A0A2N1M1U1"/>
<evidence type="ECO:0000313" key="1">
    <source>
        <dbReference type="EMBL" id="PKK55579.1"/>
    </source>
</evidence>
<reference evidence="1 2" key="2">
    <citation type="submission" date="2017-10" db="EMBL/GenBank/DDBJ databases">
        <title>Extensive intraspecific genome diversity in a model arbuscular mycorrhizal fungus.</title>
        <authorList>
            <person name="Chen E.C.H."/>
            <person name="Morin E."/>
            <person name="Baudet D."/>
            <person name="Noel J."/>
            <person name="Ndikumana S."/>
            <person name="Charron P."/>
            <person name="St-Onge C."/>
            <person name="Giorgi J."/>
            <person name="Grigoriev I.V."/>
            <person name="Roux C."/>
            <person name="Martin F.M."/>
            <person name="Corradi N."/>
        </authorList>
    </citation>
    <scope>NUCLEOTIDE SEQUENCE [LARGE SCALE GENOMIC DNA]</scope>
    <source>
        <strain evidence="1 2">C2</strain>
    </source>
</reference>
<name>A0A2N1M1U1_9GLOM</name>
<gene>
    <name evidence="1" type="ORF">RhiirC2_802019</name>
</gene>
<organism evidence="1 2">
    <name type="scientific">Rhizophagus irregularis</name>
    <dbReference type="NCBI Taxonomy" id="588596"/>
    <lineage>
        <taxon>Eukaryota</taxon>
        <taxon>Fungi</taxon>
        <taxon>Fungi incertae sedis</taxon>
        <taxon>Mucoromycota</taxon>
        <taxon>Glomeromycotina</taxon>
        <taxon>Glomeromycetes</taxon>
        <taxon>Glomerales</taxon>
        <taxon>Glomeraceae</taxon>
        <taxon>Rhizophagus</taxon>
    </lineage>
</organism>
<dbReference type="EMBL" id="LLXL01007274">
    <property type="protein sequence ID" value="PKK55579.1"/>
    <property type="molecule type" value="Genomic_DNA"/>
</dbReference>
<dbReference type="Proteomes" id="UP000233469">
    <property type="component" value="Unassembled WGS sequence"/>
</dbReference>